<organism evidence="8">
    <name type="scientific">bioreactor metagenome</name>
    <dbReference type="NCBI Taxonomy" id="1076179"/>
    <lineage>
        <taxon>unclassified sequences</taxon>
        <taxon>metagenomes</taxon>
        <taxon>ecological metagenomes</taxon>
    </lineage>
</organism>
<comment type="subcellular location">
    <subcellularLocation>
        <location evidence="1">Cytoplasm</location>
    </subcellularLocation>
</comment>
<comment type="similarity">
    <text evidence="2">Belongs to the PhoH family.</text>
</comment>
<dbReference type="Gene3D" id="3.40.50.300">
    <property type="entry name" value="P-loop containing nucleotide triphosphate hydrolases"/>
    <property type="match status" value="1"/>
</dbReference>
<proteinExistence type="inferred from homology"/>
<dbReference type="GO" id="GO:0005829">
    <property type="term" value="C:cytosol"/>
    <property type="evidence" value="ECO:0007669"/>
    <property type="project" value="TreeGrafter"/>
</dbReference>
<evidence type="ECO:0000313" key="8">
    <source>
        <dbReference type="EMBL" id="MPM94466.1"/>
    </source>
</evidence>
<dbReference type="FunFam" id="3.40.50.300:FF:000013">
    <property type="entry name" value="PhoH family ATPase"/>
    <property type="match status" value="1"/>
</dbReference>
<keyword evidence="4" id="KW-0547">Nucleotide-binding</keyword>
<evidence type="ECO:0000256" key="2">
    <source>
        <dbReference type="ARBA" id="ARBA00010393"/>
    </source>
</evidence>
<evidence type="ECO:0000256" key="1">
    <source>
        <dbReference type="ARBA" id="ARBA00004496"/>
    </source>
</evidence>
<evidence type="ECO:0000256" key="3">
    <source>
        <dbReference type="ARBA" id="ARBA00022490"/>
    </source>
</evidence>
<protein>
    <recommendedName>
        <fullName evidence="6">PhoH-like protein</fullName>
    </recommendedName>
</protein>
<dbReference type="InterPro" id="IPR051451">
    <property type="entry name" value="PhoH2-like"/>
</dbReference>
<dbReference type="EMBL" id="VSSQ01041093">
    <property type="protein sequence ID" value="MPM94466.1"/>
    <property type="molecule type" value="Genomic_DNA"/>
</dbReference>
<feature type="domain" description="PhoH-like protein" evidence="7">
    <location>
        <begin position="15"/>
        <end position="218"/>
    </location>
</feature>
<accession>A0A645DYP5</accession>
<dbReference type="InterPro" id="IPR003714">
    <property type="entry name" value="PhoH"/>
</dbReference>
<dbReference type="Pfam" id="PF02562">
    <property type="entry name" value="PhoH"/>
    <property type="match status" value="1"/>
</dbReference>
<dbReference type="SUPFAM" id="SSF52540">
    <property type="entry name" value="P-loop containing nucleoside triphosphate hydrolases"/>
    <property type="match status" value="1"/>
</dbReference>
<evidence type="ECO:0000259" key="7">
    <source>
        <dbReference type="Pfam" id="PF02562"/>
    </source>
</evidence>
<evidence type="ECO:0000256" key="4">
    <source>
        <dbReference type="ARBA" id="ARBA00022741"/>
    </source>
</evidence>
<sequence length="228" mass="25373">MLKERIDVSPKKREVLPRSRRQLDYVRAIRANDVVFGVGPAGTGKTYLAMAMAVSEFLKGNVTRIILTRPARESGENLGFLPGSLEEKIMPYLRPLYDALYDMMGNDEVAGLIERGVIEVAPLAFMRGRTLNNAFIILDEAQNTTAEQMLMFLTRMGFNSRCVITGDPTQSDLSGRERSGLLHAIETLRSVEEIGFIFFDTRDVVRHALLEKIILAYNGTGEGGGENE</sequence>
<dbReference type="GO" id="GO:0005524">
    <property type="term" value="F:ATP binding"/>
    <property type="evidence" value="ECO:0007669"/>
    <property type="project" value="UniProtKB-KW"/>
</dbReference>
<gene>
    <name evidence="8" type="ORF">SDC9_141612</name>
</gene>
<dbReference type="PANTHER" id="PTHR30473:SF1">
    <property type="entry name" value="PHOH-LIKE PROTEIN"/>
    <property type="match status" value="1"/>
</dbReference>
<keyword evidence="3" id="KW-0963">Cytoplasm</keyword>
<keyword evidence="5" id="KW-0067">ATP-binding</keyword>
<dbReference type="AlphaFoldDB" id="A0A645DYP5"/>
<evidence type="ECO:0000256" key="5">
    <source>
        <dbReference type="ARBA" id="ARBA00022840"/>
    </source>
</evidence>
<comment type="caution">
    <text evidence="8">The sequence shown here is derived from an EMBL/GenBank/DDBJ whole genome shotgun (WGS) entry which is preliminary data.</text>
</comment>
<dbReference type="InterPro" id="IPR027417">
    <property type="entry name" value="P-loop_NTPase"/>
</dbReference>
<evidence type="ECO:0000256" key="6">
    <source>
        <dbReference type="ARBA" id="ARBA00039970"/>
    </source>
</evidence>
<dbReference type="PANTHER" id="PTHR30473">
    <property type="entry name" value="PROTEIN PHOH"/>
    <property type="match status" value="1"/>
</dbReference>
<name>A0A645DYP5_9ZZZZ</name>
<reference evidence="8" key="1">
    <citation type="submission" date="2019-08" db="EMBL/GenBank/DDBJ databases">
        <authorList>
            <person name="Kucharzyk K."/>
            <person name="Murdoch R.W."/>
            <person name="Higgins S."/>
            <person name="Loffler F."/>
        </authorList>
    </citation>
    <scope>NUCLEOTIDE SEQUENCE</scope>
</reference>